<proteinExistence type="predicted"/>
<reference evidence="8" key="1">
    <citation type="submission" date="2021-02" db="EMBL/GenBank/DDBJ databases">
        <title>Natronogracilivirga saccharolytica gen. nov. sp. nov. a new anaerobic, haloalkiliphilic carbohydrate-fermenting bacterium from soda lake and proposing of Cyclonatronumiaceae fam. nov. in the phylum Balneolaeota.</title>
        <authorList>
            <person name="Zhilina T.N."/>
            <person name="Sorokin D.Y."/>
            <person name="Zavarzina D.G."/>
            <person name="Toshchakov S.V."/>
            <person name="Kublanov I.V."/>
        </authorList>
    </citation>
    <scope>NUCLEOTIDE SEQUENCE</scope>
    <source>
        <strain evidence="8">Z-1702</strain>
    </source>
</reference>
<accession>A0A8J7UVM5</accession>
<evidence type="ECO:0000256" key="5">
    <source>
        <dbReference type="ARBA" id="ARBA00023004"/>
    </source>
</evidence>
<comment type="caution">
    <text evidence="8">The sequence shown here is derived from an EMBL/GenBank/DDBJ whole genome shotgun (WGS) entry which is preliminary data.</text>
</comment>
<feature type="domain" description="Cytochrome c-552/DMSO reductase-like haem-binding" evidence="7">
    <location>
        <begin position="9"/>
        <end position="371"/>
    </location>
</feature>
<name>A0A8J7UVM5_9BACT</name>
<evidence type="ECO:0000313" key="9">
    <source>
        <dbReference type="Proteomes" id="UP000673975"/>
    </source>
</evidence>
<organism evidence="8 9">
    <name type="scientific">Natronogracilivirga saccharolytica</name>
    <dbReference type="NCBI Taxonomy" id="2812953"/>
    <lineage>
        <taxon>Bacteria</taxon>
        <taxon>Pseudomonadati</taxon>
        <taxon>Balneolota</taxon>
        <taxon>Balneolia</taxon>
        <taxon>Balneolales</taxon>
        <taxon>Cyclonatronaceae</taxon>
        <taxon>Natronogracilivirga</taxon>
    </lineage>
</organism>
<keyword evidence="5" id="KW-0408">Iron</keyword>
<keyword evidence="9" id="KW-1185">Reference proteome</keyword>
<evidence type="ECO:0000256" key="4">
    <source>
        <dbReference type="ARBA" id="ARBA00022982"/>
    </source>
</evidence>
<keyword evidence="4" id="KW-0249">Electron transport</keyword>
<evidence type="ECO:0000256" key="2">
    <source>
        <dbReference type="ARBA" id="ARBA00022617"/>
    </source>
</evidence>
<evidence type="ECO:0000256" key="3">
    <source>
        <dbReference type="ARBA" id="ARBA00022723"/>
    </source>
</evidence>
<evidence type="ECO:0000259" key="7">
    <source>
        <dbReference type="SMART" id="SM00887"/>
    </source>
</evidence>
<dbReference type="EMBL" id="JAFIDN010000005">
    <property type="protein sequence ID" value="MBP3192707.1"/>
    <property type="molecule type" value="Genomic_DNA"/>
</dbReference>
<dbReference type="Pfam" id="PF09459">
    <property type="entry name" value="EB_dh"/>
    <property type="match status" value="1"/>
</dbReference>
<evidence type="ECO:0000256" key="1">
    <source>
        <dbReference type="ARBA" id="ARBA00022448"/>
    </source>
</evidence>
<keyword evidence="3" id="KW-0479">Metal-binding</keyword>
<gene>
    <name evidence="8" type="ORF">NATSA_08530</name>
</gene>
<evidence type="ECO:0000256" key="6">
    <source>
        <dbReference type="SAM" id="MobiDB-lite"/>
    </source>
</evidence>
<dbReference type="AlphaFoldDB" id="A0A8J7UVM5"/>
<dbReference type="Gene3D" id="2.60.40.1190">
    <property type="match status" value="1"/>
</dbReference>
<evidence type="ECO:0000313" key="8">
    <source>
        <dbReference type="EMBL" id="MBP3192707.1"/>
    </source>
</evidence>
<keyword evidence="1" id="KW-0813">Transport</keyword>
<dbReference type="GO" id="GO:0046872">
    <property type="term" value="F:metal ion binding"/>
    <property type="evidence" value="ECO:0007669"/>
    <property type="project" value="UniProtKB-KW"/>
</dbReference>
<keyword evidence="2" id="KW-0349">Heme</keyword>
<protein>
    <recommendedName>
        <fullName evidence="7">Cytochrome c-552/DMSO reductase-like haem-binding domain-containing protein</fullName>
    </recommendedName>
</protein>
<feature type="region of interest" description="Disordered" evidence="6">
    <location>
        <begin position="1"/>
        <end position="39"/>
    </location>
</feature>
<dbReference type="CDD" id="cd09625">
    <property type="entry name" value="DOMON_like_cytochrome"/>
    <property type="match status" value="1"/>
</dbReference>
<dbReference type="Proteomes" id="UP000673975">
    <property type="component" value="Unassembled WGS sequence"/>
</dbReference>
<dbReference type="GO" id="GO:0020037">
    <property type="term" value="F:heme binding"/>
    <property type="evidence" value="ECO:0007669"/>
    <property type="project" value="InterPro"/>
</dbReference>
<sequence length="482" mass="54541">MTTTSCNDKQAYDDHDGTDDPSTENHSTESHTPALASGEPLYADLERNVYIPAMEDLVRPLDVAFTYNEDSVRVHFRFETDRPSWYHQYLVYEDGEWNRYGSGGQGPDKHGLYEDRVSMMLDDGSVEGFAEIGGFVTVHPGMRSLTNAAPPSSVEVHPHLGGNLGRSDVRKFIRESREEVQDEYHWSQTRSTEELDQLREEGAFLDLWQWRAHRSNPLGYADNGYVLEYRHGSEGTGMFTDNNDDSGQPKFMFDPQVVGRYALRKDSLLDRQYGQEDPYYIYVGNSVPFDPDHDWLDGDALPQRFLQEPEGSRGALKADGYWSDGFWDITITRTLDAPGPKDSKTIAEGNTYNVAFAAHTDGAGARWHYVSVPYGVAFGDSDNTNSSDHPDGLTVIHAKFTDGPLDKAEPDWFETSLFYPGQVDLSWLENIDHPGHQFVRDGSMHMLEIHDLEVLSQFIVRHELEMLGLDPEEFGVSPELSY</sequence>
<dbReference type="InterPro" id="IPR019020">
    <property type="entry name" value="Cyt-c552/DMSO_Rdtase_haem-bd"/>
</dbReference>
<dbReference type="SMART" id="SM00887">
    <property type="entry name" value="EB_dh"/>
    <property type="match status" value="1"/>
</dbReference>